<accession>A0A212EIU2</accession>
<evidence type="ECO:0000313" key="2">
    <source>
        <dbReference type="Proteomes" id="UP000007151"/>
    </source>
</evidence>
<dbReference type="AlphaFoldDB" id="A0A212EIU2"/>
<comment type="caution">
    <text evidence="1">The sequence shown here is derived from an EMBL/GenBank/DDBJ whole genome shotgun (WGS) entry which is preliminary data.</text>
</comment>
<dbReference type="Gene3D" id="3.60.10.10">
    <property type="entry name" value="Endonuclease/exonuclease/phosphatase"/>
    <property type="match status" value="1"/>
</dbReference>
<dbReference type="InParanoid" id="A0A212EIU2"/>
<keyword evidence="2" id="KW-1185">Reference proteome</keyword>
<proteinExistence type="predicted"/>
<dbReference type="InterPro" id="IPR036691">
    <property type="entry name" value="Endo/exonu/phosph_ase_sf"/>
</dbReference>
<sequence>MQDVRSQVLNNNFDLVLLTEPWLNGSVLDSEVFDGRYTIYRRDRETSIRSSHKKSGGGVLIAVSNKYFSSRSIDLESDCQDLWVSIQMGVGKYRQNLHCVSAASRKHSTPRGICWQSEQNDSDIKVEECFSPIRKVESLHPALNIDEDIGKKLKGLDTSKGSGTE</sequence>
<protein>
    <submittedName>
        <fullName evidence="1">Endonuclease/reverse transcriptase</fullName>
    </submittedName>
</protein>
<evidence type="ECO:0000313" key="1">
    <source>
        <dbReference type="EMBL" id="OWR41402.1"/>
    </source>
</evidence>
<dbReference type="KEGG" id="dpl:KGM_213963"/>
<keyword evidence="1" id="KW-0255">Endonuclease</keyword>
<dbReference type="GO" id="GO:0004519">
    <property type="term" value="F:endonuclease activity"/>
    <property type="evidence" value="ECO:0007669"/>
    <property type="project" value="UniProtKB-KW"/>
</dbReference>
<keyword evidence="1" id="KW-0540">Nuclease</keyword>
<reference evidence="1 2" key="1">
    <citation type="journal article" date="2011" name="Cell">
        <title>The monarch butterfly genome yields insights into long-distance migration.</title>
        <authorList>
            <person name="Zhan S."/>
            <person name="Merlin C."/>
            <person name="Boore J.L."/>
            <person name="Reppert S.M."/>
        </authorList>
    </citation>
    <scope>NUCLEOTIDE SEQUENCE [LARGE SCALE GENOMIC DNA]</scope>
    <source>
        <strain evidence="1">F-2</strain>
    </source>
</reference>
<name>A0A212EIU2_DANPL</name>
<dbReference type="Proteomes" id="UP000007151">
    <property type="component" value="Unassembled WGS sequence"/>
</dbReference>
<keyword evidence="1" id="KW-0378">Hydrolase</keyword>
<organism evidence="1 2">
    <name type="scientific">Danaus plexippus plexippus</name>
    <dbReference type="NCBI Taxonomy" id="278856"/>
    <lineage>
        <taxon>Eukaryota</taxon>
        <taxon>Metazoa</taxon>
        <taxon>Ecdysozoa</taxon>
        <taxon>Arthropoda</taxon>
        <taxon>Hexapoda</taxon>
        <taxon>Insecta</taxon>
        <taxon>Pterygota</taxon>
        <taxon>Neoptera</taxon>
        <taxon>Endopterygota</taxon>
        <taxon>Lepidoptera</taxon>
        <taxon>Glossata</taxon>
        <taxon>Ditrysia</taxon>
        <taxon>Papilionoidea</taxon>
        <taxon>Nymphalidae</taxon>
        <taxon>Danainae</taxon>
        <taxon>Danaini</taxon>
        <taxon>Danaina</taxon>
        <taxon>Danaus</taxon>
        <taxon>Danaus</taxon>
    </lineage>
</organism>
<dbReference type="GO" id="GO:0003964">
    <property type="term" value="F:RNA-directed DNA polymerase activity"/>
    <property type="evidence" value="ECO:0007669"/>
    <property type="project" value="UniProtKB-KW"/>
</dbReference>
<gene>
    <name evidence="1" type="ORF">KGM_213963</name>
</gene>
<dbReference type="EMBL" id="AGBW02014565">
    <property type="protein sequence ID" value="OWR41402.1"/>
    <property type="molecule type" value="Genomic_DNA"/>
</dbReference>